<dbReference type="OrthoDB" id="5244367at2"/>
<accession>A0A076MR95</accession>
<proteinExistence type="inferred from homology"/>
<reference evidence="3 4" key="1">
    <citation type="submission" date="2014-07" db="EMBL/GenBank/DDBJ databases">
        <title>Whole Genome Sequence of the Amycolatopsis methanolica 239.</title>
        <authorList>
            <person name="Tang B."/>
        </authorList>
    </citation>
    <scope>NUCLEOTIDE SEQUENCE [LARGE SCALE GENOMIC DNA]</scope>
    <source>
        <strain evidence="3 4">239</strain>
    </source>
</reference>
<keyword evidence="4" id="KW-1185">Reference proteome</keyword>
<dbReference type="PATRIC" id="fig|1068978.7.peg.3260"/>
<dbReference type="InterPro" id="IPR006016">
    <property type="entry name" value="UspA"/>
</dbReference>
<sequence>MSESRTIVVGVDGSAQSRAALRWALAEARPGDRVRAMLVRVRDELLPGTSYAIQPHGRIPVGDDSAYTGLLHSTVQETREPGAPEVEEVVLSGDPATELNKASADADLLVVGSHGARPLTELLVGSVATQVVRHAHCPVVVMTAHAAQ</sequence>
<comment type="similarity">
    <text evidence="1">Belongs to the universal stress protein A family.</text>
</comment>
<dbReference type="SUPFAM" id="SSF52402">
    <property type="entry name" value="Adenine nucleotide alpha hydrolases-like"/>
    <property type="match status" value="1"/>
</dbReference>
<gene>
    <name evidence="3" type="primary">uspA1</name>
    <name evidence="3" type="ORF">AMETH_3057</name>
</gene>
<organism evidence="3 4">
    <name type="scientific">Amycolatopsis methanolica 239</name>
    <dbReference type="NCBI Taxonomy" id="1068978"/>
    <lineage>
        <taxon>Bacteria</taxon>
        <taxon>Bacillati</taxon>
        <taxon>Actinomycetota</taxon>
        <taxon>Actinomycetes</taxon>
        <taxon>Pseudonocardiales</taxon>
        <taxon>Pseudonocardiaceae</taxon>
        <taxon>Amycolatopsis</taxon>
        <taxon>Amycolatopsis methanolica group</taxon>
    </lineage>
</organism>
<dbReference type="Proteomes" id="UP000062973">
    <property type="component" value="Chromosome"/>
</dbReference>
<dbReference type="AlphaFoldDB" id="A0A076MR95"/>
<dbReference type="PRINTS" id="PR01438">
    <property type="entry name" value="UNVRSLSTRESS"/>
</dbReference>
<protein>
    <submittedName>
        <fullName evidence="3">Universal stress protein</fullName>
    </submittedName>
</protein>
<dbReference type="eggNOG" id="COG0589">
    <property type="taxonomic scope" value="Bacteria"/>
</dbReference>
<dbReference type="RefSeq" id="WP_017988146.1">
    <property type="nucleotide sequence ID" value="NZ_AQUL01000002.1"/>
</dbReference>
<dbReference type="EMBL" id="CP009110">
    <property type="protein sequence ID" value="AIJ23149.1"/>
    <property type="molecule type" value="Genomic_DNA"/>
</dbReference>
<dbReference type="InterPro" id="IPR006015">
    <property type="entry name" value="Universal_stress_UspA"/>
</dbReference>
<evidence type="ECO:0000259" key="2">
    <source>
        <dbReference type="Pfam" id="PF00582"/>
    </source>
</evidence>
<feature type="domain" description="UspA" evidence="2">
    <location>
        <begin position="5"/>
        <end position="141"/>
    </location>
</feature>
<evidence type="ECO:0000313" key="3">
    <source>
        <dbReference type="EMBL" id="AIJ23149.1"/>
    </source>
</evidence>
<dbReference type="InterPro" id="IPR014729">
    <property type="entry name" value="Rossmann-like_a/b/a_fold"/>
</dbReference>
<dbReference type="CDD" id="cd23659">
    <property type="entry name" value="USP_At3g01520-like"/>
    <property type="match status" value="1"/>
</dbReference>
<dbReference type="STRING" id="1068978.AMETH_3057"/>
<evidence type="ECO:0000256" key="1">
    <source>
        <dbReference type="ARBA" id="ARBA00008791"/>
    </source>
</evidence>
<dbReference type="PANTHER" id="PTHR46268">
    <property type="entry name" value="STRESS RESPONSE PROTEIN NHAX"/>
    <property type="match status" value="1"/>
</dbReference>
<dbReference type="HOGENOM" id="CLU_049301_9_5_11"/>
<dbReference type="Gene3D" id="3.40.50.620">
    <property type="entry name" value="HUPs"/>
    <property type="match status" value="1"/>
</dbReference>
<dbReference type="KEGG" id="amq:AMETH_3057"/>
<dbReference type="Pfam" id="PF00582">
    <property type="entry name" value="Usp"/>
    <property type="match status" value="1"/>
</dbReference>
<evidence type="ECO:0000313" key="4">
    <source>
        <dbReference type="Proteomes" id="UP000062973"/>
    </source>
</evidence>
<name>A0A076MR95_AMYME</name>
<dbReference type="PANTHER" id="PTHR46268:SF6">
    <property type="entry name" value="UNIVERSAL STRESS PROTEIN UP12"/>
    <property type="match status" value="1"/>
</dbReference>